<protein>
    <submittedName>
        <fullName evidence="3">Transmembrane protein</fullName>
    </submittedName>
</protein>
<accession>A0A1I7YWW1</accession>
<feature type="transmembrane region" description="Helical" evidence="1">
    <location>
        <begin position="100"/>
        <end position="122"/>
    </location>
</feature>
<evidence type="ECO:0000313" key="3">
    <source>
        <dbReference type="WBParaSite" id="L893_g20518.t1"/>
    </source>
</evidence>
<dbReference type="WBParaSite" id="L893_g20518.t1">
    <property type="protein sequence ID" value="L893_g20518.t1"/>
    <property type="gene ID" value="L893_g20518"/>
</dbReference>
<name>A0A1I7YWW1_9BILA</name>
<evidence type="ECO:0000256" key="1">
    <source>
        <dbReference type="SAM" id="Phobius"/>
    </source>
</evidence>
<evidence type="ECO:0000313" key="2">
    <source>
        <dbReference type="Proteomes" id="UP000095287"/>
    </source>
</evidence>
<proteinExistence type="predicted"/>
<feature type="transmembrane region" description="Helical" evidence="1">
    <location>
        <begin position="6"/>
        <end position="26"/>
    </location>
</feature>
<feature type="transmembrane region" description="Helical" evidence="1">
    <location>
        <begin position="47"/>
        <end position="68"/>
    </location>
</feature>
<keyword evidence="1" id="KW-1133">Transmembrane helix</keyword>
<sequence length="361" mass="40736">MAFFVLIGLSALLWSVAFYLACYIGFRRFFWRNDPEEQKAPGRKALHMLKMIAFMKIVFSAVATVSSWNRSTVSCQIDSTIYISQEKCLTQLRSEYPAQLILVSFLLIPAVHAFLGVLCFDVTNKTVLNDEGRAWPVLSVLSLAETIASLLTFFLTGFVYNFCVDFWQGMGEDCVPEQLPWMLAIYSSYMAAFCGAVITILMGFITYFVPGQKAIEECEAIAEEAEMAVSAACDGSEDEWLPFEISFLDEEVMTIRNYNPFMWIDFNLSASPSELCTAHPARFSLVPRTDTSVMLIKSSSRLPDPVLVKVQFTVRHLDPHCPEGTALEEPKPQEVLFKNSEILVIDHHRQASNPDVSHRKQ</sequence>
<keyword evidence="2" id="KW-1185">Reference proteome</keyword>
<feature type="transmembrane region" description="Helical" evidence="1">
    <location>
        <begin position="180"/>
        <end position="209"/>
    </location>
</feature>
<organism evidence="2 3">
    <name type="scientific">Steinernema glaseri</name>
    <dbReference type="NCBI Taxonomy" id="37863"/>
    <lineage>
        <taxon>Eukaryota</taxon>
        <taxon>Metazoa</taxon>
        <taxon>Ecdysozoa</taxon>
        <taxon>Nematoda</taxon>
        <taxon>Chromadorea</taxon>
        <taxon>Rhabditida</taxon>
        <taxon>Tylenchina</taxon>
        <taxon>Panagrolaimomorpha</taxon>
        <taxon>Strongyloidoidea</taxon>
        <taxon>Steinernematidae</taxon>
        <taxon>Steinernema</taxon>
    </lineage>
</organism>
<reference evidence="3" key="1">
    <citation type="submission" date="2016-11" db="UniProtKB">
        <authorList>
            <consortium name="WormBaseParasite"/>
        </authorList>
    </citation>
    <scope>IDENTIFICATION</scope>
</reference>
<feature type="transmembrane region" description="Helical" evidence="1">
    <location>
        <begin position="134"/>
        <end position="160"/>
    </location>
</feature>
<dbReference type="AlphaFoldDB" id="A0A1I7YWW1"/>
<keyword evidence="1" id="KW-0812">Transmembrane</keyword>
<dbReference type="Proteomes" id="UP000095287">
    <property type="component" value="Unplaced"/>
</dbReference>
<keyword evidence="1" id="KW-0472">Membrane</keyword>